<keyword evidence="1" id="KW-0255">Endonuclease</keyword>
<dbReference type="PATRIC" id="fig|224013.5.peg.2763"/>
<proteinExistence type="predicted"/>
<dbReference type="RefSeq" id="WP_062292243.1">
    <property type="nucleotide sequence ID" value="NZ_CP012036.1"/>
</dbReference>
<keyword evidence="2" id="KW-1185">Reference proteome</keyword>
<dbReference type="AlphaFoldDB" id="A0A0M3V5A1"/>
<dbReference type="KEGG" id="npz:ACX27_11435"/>
<organism evidence="1 2">
    <name type="scientific">Nostoc piscinale CENA21</name>
    <dbReference type="NCBI Taxonomy" id="224013"/>
    <lineage>
        <taxon>Bacteria</taxon>
        <taxon>Bacillati</taxon>
        <taxon>Cyanobacteriota</taxon>
        <taxon>Cyanophyceae</taxon>
        <taxon>Nostocales</taxon>
        <taxon>Nostocaceae</taxon>
        <taxon>Nostoc</taxon>
    </lineage>
</organism>
<reference evidence="2" key="1">
    <citation type="submission" date="2015-07" db="EMBL/GenBank/DDBJ databases">
        <title>Genome Of Nitrogen-Fixing Cyanobacterium Nostoc piscinale CENA21 From Solimoes/Amazon River Floodplain Sediments And Comparative Genomics To Uncover Biosynthetic Natural Products Potential.</title>
        <authorList>
            <person name="Leao T.F."/>
            <person name="Leao P.N."/>
            <person name="Guimaraes P.I."/>
            <person name="de Melo A.G.C."/>
            <person name="Ramos R.T.J."/>
            <person name="Silva A."/>
            <person name="Fiore M.F."/>
            <person name="Schneider M.P.C."/>
        </authorList>
    </citation>
    <scope>NUCLEOTIDE SEQUENCE [LARGE SCALE GENOMIC DNA]</scope>
    <source>
        <strain evidence="2">CENA21</strain>
    </source>
</reference>
<keyword evidence="1" id="KW-0540">Nuclease</keyword>
<sequence>MPLILEANNLSLNDVHRLLKLEKLANGSFTDFLPLETLSEFEQQDLLRIRSDFERYSSEGKISEGLVKFLTLAPLMRLAGFYDVPIRLTMEDSVAIAVEDEDRRITGRMDILAVNNSQTHTTAPFWILVIETKNSAIHVGEGLPQLITYAFKSLEQQPSVWGLVTNGQLYQFVHLTRAQQPTYQLMPLLNLNESPDAIELLQVLKGICQLVNCQK</sequence>
<evidence type="ECO:0000313" key="1">
    <source>
        <dbReference type="EMBL" id="ALF53317.1"/>
    </source>
</evidence>
<gene>
    <name evidence="1" type="ORF">ACX27_11435</name>
</gene>
<accession>A0A0M3V5A1</accession>
<dbReference type="EMBL" id="CP012036">
    <property type="protein sequence ID" value="ALF53317.1"/>
    <property type="molecule type" value="Genomic_DNA"/>
</dbReference>
<dbReference type="OrthoDB" id="511707at2"/>
<dbReference type="GO" id="GO:0004519">
    <property type="term" value="F:endonuclease activity"/>
    <property type="evidence" value="ECO:0007669"/>
    <property type="project" value="UniProtKB-KW"/>
</dbReference>
<dbReference type="Proteomes" id="UP000062645">
    <property type="component" value="Chromosome"/>
</dbReference>
<dbReference type="STRING" id="224013.ACX27_11435"/>
<name>A0A0M3V5A1_9NOSO</name>
<keyword evidence="1" id="KW-0378">Hydrolase</keyword>
<reference evidence="1 2" key="2">
    <citation type="journal article" date="2016" name="Genome Announc.">
        <title>Draft Genome Sequence of the N2-Fixing Cyanobacterium Nostoc piscinale CENA21, Isolated from the Brazilian Amazon Floodplain.</title>
        <authorList>
            <person name="Leao T."/>
            <person name="Guimaraes P.I."/>
            <person name="de Melo A.G."/>
            <person name="Ramos R.T."/>
            <person name="Leao P.N."/>
            <person name="Silva A."/>
            <person name="Fiore M.F."/>
            <person name="Schneider M.P."/>
        </authorList>
    </citation>
    <scope>NUCLEOTIDE SEQUENCE [LARGE SCALE GENOMIC DNA]</scope>
    <source>
        <strain evidence="1 2">CENA21</strain>
    </source>
</reference>
<evidence type="ECO:0000313" key="2">
    <source>
        <dbReference type="Proteomes" id="UP000062645"/>
    </source>
</evidence>
<protein>
    <submittedName>
        <fullName evidence="1">Restriction endonuclease, type I, EcoRI, R subunit/Type III</fullName>
    </submittedName>
</protein>